<dbReference type="SMART" id="SM00421">
    <property type="entry name" value="HTH_LUXR"/>
    <property type="match status" value="1"/>
</dbReference>
<dbReference type="PANTHER" id="PTHR44688:SF16">
    <property type="entry name" value="DNA-BINDING TRANSCRIPTIONAL ACTIVATOR DEVR_DOSR"/>
    <property type="match status" value="1"/>
</dbReference>
<gene>
    <name evidence="5" type="ORF">R7226_22090</name>
</gene>
<dbReference type="EMBL" id="JAWSTH010000073">
    <property type="protein sequence ID" value="MDW5597055.1"/>
    <property type="molecule type" value="Genomic_DNA"/>
</dbReference>
<evidence type="ECO:0000256" key="3">
    <source>
        <dbReference type="ARBA" id="ARBA00023163"/>
    </source>
</evidence>
<evidence type="ECO:0000313" key="5">
    <source>
        <dbReference type="EMBL" id="MDW5597055.1"/>
    </source>
</evidence>
<keyword evidence="6" id="KW-1185">Reference proteome</keyword>
<dbReference type="InterPro" id="IPR000792">
    <property type="entry name" value="Tscrpt_reg_LuxR_C"/>
</dbReference>
<sequence>MQHADFPTRARIAREAVAAASVSGDDAETFLRKVVAAVRRAVPHDAGGWCATDPGTLLWTGGVMHGLPPETGIGFVENELDDDDVLKFRVLAGARRPSGVLSVATGGELERSPRYRKLYAPHGLRDELRVAAIADGACYANACLLRRRGAPPFAAQEVALLEALSKEVAHGLRMAIARPGGEKPEGGGGGAEAAPGVLTVDDELRVLSATSEATRWLDVLAPAYDAHELLPHSVLSVVRRARAIVDGGGADGPPRARVRARCGTWLAVHASALTELPRTWAVVIEPARPAEVLPLVARAHELTAREHEVFGLLLRGVPDKLIAQRLAISSHTAREHVRCVLRKLRVHSRGELQAMTLDTCGTEPAFALAGS</sequence>
<dbReference type="RefSeq" id="WP_318599493.1">
    <property type="nucleotide sequence ID" value="NZ_JAWSTH010000073.1"/>
</dbReference>
<evidence type="ECO:0000259" key="4">
    <source>
        <dbReference type="PROSITE" id="PS50043"/>
    </source>
</evidence>
<dbReference type="SUPFAM" id="SSF46894">
    <property type="entry name" value="C-terminal effector domain of the bipartite response regulators"/>
    <property type="match status" value="1"/>
</dbReference>
<dbReference type="Pfam" id="PF00196">
    <property type="entry name" value="GerE"/>
    <property type="match status" value="1"/>
</dbReference>
<proteinExistence type="predicted"/>
<dbReference type="Gene3D" id="1.10.10.10">
    <property type="entry name" value="Winged helix-like DNA-binding domain superfamily/Winged helix DNA-binding domain"/>
    <property type="match status" value="1"/>
</dbReference>
<reference evidence="6" key="1">
    <citation type="submission" date="2023-07" db="EMBL/GenBank/DDBJ databases">
        <title>Conexibacter stalactiti sp. nov., isolated from stalactites in a lava cave and emended description of the genus Conexibacter.</title>
        <authorList>
            <person name="Lee S.D."/>
        </authorList>
    </citation>
    <scope>NUCLEOTIDE SEQUENCE [LARGE SCALE GENOMIC DNA]</scope>
    <source>
        <strain evidence="6">KCTC 39840</strain>
    </source>
</reference>
<dbReference type="Proteomes" id="UP001284601">
    <property type="component" value="Unassembled WGS sequence"/>
</dbReference>
<dbReference type="InterPro" id="IPR016032">
    <property type="entry name" value="Sig_transdc_resp-reg_C-effctor"/>
</dbReference>
<dbReference type="PANTHER" id="PTHR44688">
    <property type="entry name" value="DNA-BINDING TRANSCRIPTIONAL ACTIVATOR DEVR_DOSR"/>
    <property type="match status" value="1"/>
</dbReference>
<dbReference type="InterPro" id="IPR036388">
    <property type="entry name" value="WH-like_DNA-bd_sf"/>
</dbReference>
<name>A0ABU4HUQ4_9ACTN</name>
<keyword evidence="1" id="KW-0805">Transcription regulation</keyword>
<dbReference type="PROSITE" id="PS50043">
    <property type="entry name" value="HTH_LUXR_2"/>
    <property type="match status" value="1"/>
</dbReference>
<evidence type="ECO:0000256" key="1">
    <source>
        <dbReference type="ARBA" id="ARBA00023015"/>
    </source>
</evidence>
<reference evidence="5 6" key="2">
    <citation type="submission" date="2023-10" db="EMBL/GenBank/DDBJ databases">
        <authorList>
            <person name="Han X.F."/>
        </authorList>
    </citation>
    <scope>NUCLEOTIDE SEQUENCE [LARGE SCALE GENOMIC DNA]</scope>
    <source>
        <strain evidence="5 6">KCTC 39840</strain>
    </source>
</reference>
<keyword evidence="3" id="KW-0804">Transcription</keyword>
<organism evidence="5 6">
    <name type="scientific">Conexibacter stalactiti</name>
    <dbReference type="NCBI Taxonomy" id="1940611"/>
    <lineage>
        <taxon>Bacteria</taxon>
        <taxon>Bacillati</taxon>
        <taxon>Actinomycetota</taxon>
        <taxon>Thermoleophilia</taxon>
        <taxon>Solirubrobacterales</taxon>
        <taxon>Conexibacteraceae</taxon>
        <taxon>Conexibacter</taxon>
    </lineage>
</organism>
<evidence type="ECO:0000256" key="2">
    <source>
        <dbReference type="ARBA" id="ARBA00023125"/>
    </source>
</evidence>
<evidence type="ECO:0000313" key="6">
    <source>
        <dbReference type="Proteomes" id="UP001284601"/>
    </source>
</evidence>
<dbReference type="CDD" id="cd06170">
    <property type="entry name" value="LuxR_C_like"/>
    <property type="match status" value="1"/>
</dbReference>
<feature type="domain" description="HTH luxR-type" evidence="4">
    <location>
        <begin position="295"/>
        <end position="360"/>
    </location>
</feature>
<comment type="caution">
    <text evidence="5">The sequence shown here is derived from an EMBL/GenBank/DDBJ whole genome shotgun (WGS) entry which is preliminary data.</text>
</comment>
<accession>A0ABU4HUQ4</accession>
<dbReference type="PRINTS" id="PR00038">
    <property type="entry name" value="HTHLUXR"/>
</dbReference>
<protein>
    <submittedName>
        <fullName evidence="5">Helix-turn-helix transcriptional regulator</fullName>
    </submittedName>
</protein>
<keyword evidence="2" id="KW-0238">DNA-binding</keyword>